<accession>A0ACB8QGR7</accession>
<evidence type="ECO:0000313" key="2">
    <source>
        <dbReference type="Proteomes" id="UP000814128"/>
    </source>
</evidence>
<keyword evidence="2" id="KW-1185">Reference proteome</keyword>
<dbReference type="EMBL" id="MU273602">
    <property type="protein sequence ID" value="KAI0030870.1"/>
    <property type="molecule type" value="Genomic_DNA"/>
</dbReference>
<organism evidence="1 2">
    <name type="scientific">Vararia minispora EC-137</name>
    <dbReference type="NCBI Taxonomy" id="1314806"/>
    <lineage>
        <taxon>Eukaryota</taxon>
        <taxon>Fungi</taxon>
        <taxon>Dikarya</taxon>
        <taxon>Basidiomycota</taxon>
        <taxon>Agaricomycotina</taxon>
        <taxon>Agaricomycetes</taxon>
        <taxon>Russulales</taxon>
        <taxon>Lachnocladiaceae</taxon>
        <taxon>Vararia</taxon>
    </lineage>
</organism>
<reference evidence="1" key="1">
    <citation type="submission" date="2021-02" db="EMBL/GenBank/DDBJ databases">
        <authorList>
            <consortium name="DOE Joint Genome Institute"/>
            <person name="Ahrendt S."/>
            <person name="Looney B.P."/>
            <person name="Miyauchi S."/>
            <person name="Morin E."/>
            <person name="Drula E."/>
            <person name="Courty P.E."/>
            <person name="Chicoki N."/>
            <person name="Fauchery L."/>
            <person name="Kohler A."/>
            <person name="Kuo A."/>
            <person name="Labutti K."/>
            <person name="Pangilinan J."/>
            <person name="Lipzen A."/>
            <person name="Riley R."/>
            <person name="Andreopoulos W."/>
            <person name="He G."/>
            <person name="Johnson J."/>
            <person name="Barry K.W."/>
            <person name="Grigoriev I.V."/>
            <person name="Nagy L."/>
            <person name="Hibbett D."/>
            <person name="Henrissat B."/>
            <person name="Matheny P.B."/>
            <person name="Labbe J."/>
            <person name="Martin F."/>
        </authorList>
    </citation>
    <scope>NUCLEOTIDE SEQUENCE</scope>
    <source>
        <strain evidence="1">EC-137</strain>
    </source>
</reference>
<name>A0ACB8QGR7_9AGAM</name>
<sequence>MRNLVLTATRLAPLPPSCGTLTATCADPERACTWLTAERLLDPPDDVEITILRLNDGSRTPEHVALHSSPRAVLDDDNDNRPARQIVALGVLPDEGVLALLTRAGEIATLALDAPDEPIRTIGDIDDGIDGAAWSPDAATLAIVTRAGALVLMSATFEVIAEGPLDREDFGADAPTALGWGSTQTQFHGSLGKSAASSSTLPALAAAPPSDDTLPRLTWRSDGAFLGISSLSPPSTNNLRRRVIRIFARDGSLQATSEPVPGLEHALAWRPAGPGLLAATQRFGGFVGAGQGRRGRHDVVFFERNGLRHGEFEMREGEGRVRKEGREQEGEGYRVRELGWSAGGGVFSVWISRKDADAVQLWTTGNYHWYLKQELTPPPGRTRFSSVAWHPEDAMRMLLTTDDTFVEQHLALETCSTPFDTGTVAVVDGANILLTPFRTSNVPPPMYAHTLPLPPTHFPPSAAPRHIALAQSTDTLCALSPSGHVTAYDLRTHGRTLDPRHLFSADLSGALDAVWRETALWDGAVAVLGATPAGHDILRLAPDRDDPGAAHTCVGAVCVGVMRGGRLIAAVASAPGHPDSTNVLADVDAPSVIDVPSDIEAPPSVDSANASTDAPASAQSATHAPLTLATSATSFACTAEFVIYTTAVHEAHFVRTEELCAAGQDGPDAGLPTVRSEKRRVERGARIVVAVPAATALVLQMPRGNLETIYPRPMVMAVVRTDVARGEYRKAFVACRKHRIDLASLVEQDFDRFVTDVPVFVRQVNEVEYLNLFLTSIGQSALSVERIGVLCDAVRTELERVDLKKYANCVLTAHVAKKPPELESALGVLLKLKESDAALVEDAVKYVIFLVDANTLFDVALGMYDFELVLMIAQYAQKDPREYLPFLRTLRALQPDYQRFKIDDHLRRHASALRQIARAGSEHFNEALAYAERHRLLEDAIQIWKSTEQYPAVLTAYGEHLFERREFRQAAIAFVEAAQHRKALVAYEKALLWRELFDLALRNGLEEEELLDTAYRVADDLIGKKRFGEAGRVLLDFAKDVRGAVNALVLGSDFSEARRILALHRETELLEELVHPATLDARQQTAEDLAEMREQLRKQVARVVELRVKKTEEPDAFYGIDDAPELHNVDVMTDASAFTAFTRYTAAPSAATGTTSKRSSRSKRKMERKVGSGRKGTVDEEEYLLKSITKLVERFRSLQEEAGALIPHLLQFTPTHRAEACTLQADVAAFETELSEALAVVWPATSEEQADDEVGWAKRMDEYARERERAVKAVKRPDIGTGKDEWRARVVEVGGV</sequence>
<protein>
    <submittedName>
        <fullName evidence="1">IKI3 family-domain-containing protein</fullName>
    </submittedName>
</protein>
<reference evidence="1" key="2">
    <citation type="journal article" date="2022" name="New Phytol.">
        <title>Evolutionary transition to the ectomycorrhizal habit in the genomes of a hyperdiverse lineage of mushroom-forming fungi.</title>
        <authorList>
            <person name="Looney B."/>
            <person name="Miyauchi S."/>
            <person name="Morin E."/>
            <person name="Drula E."/>
            <person name="Courty P.E."/>
            <person name="Kohler A."/>
            <person name="Kuo A."/>
            <person name="LaButti K."/>
            <person name="Pangilinan J."/>
            <person name="Lipzen A."/>
            <person name="Riley R."/>
            <person name="Andreopoulos W."/>
            <person name="He G."/>
            <person name="Johnson J."/>
            <person name="Nolan M."/>
            <person name="Tritt A."/>
            <person name="Barry K.W."/>
            <person name="Grigoriev I.V."/>
            <person name="Nagy L.G."/>
            <person name="Hibbett D."/>
            <person name="Henrissat B."/>
            <person name="Matheny P.B."/>
            <person name="Labbe J."/>
            <person name="Martin F.M."/>
        </authorList>
    </citation>
    <scope>NUCLEOTIDE SEQUENCE</scope>
    <source>
        <strain evidence="1">EC-137</strain>
    </source>
</reference>
<evidence type="ECO:0000313" key="1">
    <source>
        <dbReference type="EMBL" id="KAI0030870.1"/>
    </source>
</evidence>
<dbReference type="Proteomes" id="UP000814128">
    <property type="component" value="Unassembled WGS sequence"/>
</dbReference>
<gene>
    <name evidence="1" type="ORF">K488DRAFT_53296</name>
</gene>
<comment type="caution">
    <text evidence="1">The sequence shown here is derived from an EMBL/GenBank/DDBJ whole genome shotgun (WGS) entry which is preliminary data.</text>
</comment>
<proteinExistence type="predicted"/>